<evidence type="ECO:0000259" key="7">
    <source>
        <dbReference type="PROSITE" id="PS50048"/>
    </source>
</evidence>
<dbReference type="SUPFAM" id="SSF57701">
    <property type="entry name" value="Zn2/Cys6 DNA-binding domain"/>
    <property type="match status" value="1"/>
</dbReference>
<dbReference type="InterPro" id="IPR036864">
    <property type="entry name" value="Zn2-C6_fun-type_DNA-bd_sf"/>
</dbReference>
<keyword evidence="5" id="KW-0539">Nucleus</keyword>
<dbReference type="SMART" id="SM00066">
    <property type="entry name" value="GAL4"/>
    <property type="match status" value="1"/>
</dbReference>
<keyword evidence="9" id="KW-1185">Reference proteome</keyword>
<dbReference type="Proteomes" id="UP000095023">
    <property type="component" value="Unassembled WGS sequence"/>
</dbReference>
<feature type="compositionally biased region" description="Polar residues" evidence="6">
    <location>
        <begin position="747"/>
        <end position="758"/>
    </location>
</feature>
<dbReference type="Pfam" id="PF04082">
    <property type="entry name" value="Fungal_trans"/>
    <property type="match status" value="1"/>
</dbReference>
<gene>
    <name evidence="8" type="ORF">CANCADRAFT_130703</name>
</gene>
<dbReference type="GO" id="GO:0006351">
    <property type="term" value="P:DNA-templated transcription"/>
    <property type="evidence" value="ECO:0007669"/>
    <property type="project" value="InterPro"/>
</dbReference>
<dbReference type="Pfam" id="PF00172">
    <property type="entry name" value="Zn_clus"/>
    <property type="match status" value="1"/>
</dbReference>
<protein>
    <recommendedName>
        <fullName evidence="7">Zn(2)-C6 fungal-type domain-containing protein</fullName>
    </recommendedName>
</protein>
<dbReference type="PANTHER" id="PTHR47424">
    <property type="entry name" value="REGULATORY PROTEIN GAL4"/>
    <property type="match status" value="1"/>
</dbReference>
<dbReference type="SMART" id="SM00906">
    <property type="entry name" value="Fungal_trans"/>
    <property type="match status" value="1"/>
</dbReference>
<dbReference type="InterPro" id="IPR051127">
    <property type="entry name" value="Fungal_SecMet_Regulators"/>
</dbReference>
<keyword evidence="2" id="KW-0805">Transcription regulation</keyword>
<dbReference type="CDD" id="cd00067">
    <property type="entry name" value="GAL4"/>
    <property type="match status" value="1"/>
</dbReference>
<dbReference type="InterPro" id="IPR007219">
    <property type="entry name" value="XnlR_reg_dom"/>
</dbReference>
<dbReference type="Gene3D" id="4.10.240.10">
    <property type="entry name" value="Zn(2)-C6 fungal-type DNA-binding domain"/>
    <property type="match status" value="1"/>
</dbReference>
<evidence type="ECO:0000256" key="2">
    <source>
        <dbReference type="ARBA" id="ARBA00023015"/>
    </source>
</evidence>
<feature type="region of interest" description="Disordered" evidence="6">
    <location>
        <begin position="604"/>
        <end position="669"/>
    </location>
</feature>
<dbReference type="AlphaFoldDB" id="A0A1E4TB86"/>
<evidence type="ECO:0000313" key="9">
    <source>
        <dbReference type="Proteomes" id="UP000095023"/>
    </source>
</evidence>
<organism evidence="8 9">
    <name type="scientific">Tortispora caseinolytica NRRL Y-17796</name>
    <dbReference type="NCBI Taxonomy" id="767744"/>
    <lineage>
        <taxon>Eukaryota</taxon>
        <taxon>Fungi</taxon>
        <taxon>Dikarya</taxon>
        <taxon>Ascomycota</taxon>
        <taxon>Saccharomycotina</taxon>
        <taxon>Trigonopsidomycetes</taxon>
        <taxon>Trigonopsidales</taxon>
        <taxon>Trigonopsidaceae</taxon>
        <taxon>Tortispora</taxon>
    </lineage>
</organism>
<feature type="compositionally biased region" description="Polar residues" evidence="6">
    <location>
        <begin position="620"/>
        <end position="633"/>
    </location>
</feature>
<feature type="region of interest" description="Disordered" evidence="6">
    <location>
        <begin position="706"/>
        <end position="758"/>
    </location>
</feature>
<dbReference type="GO" id="GO:0008270">
    <property type="term" value="F:zinc ion binding"/>
    <property type="evidence" value="ECO:0007669"/>
    <property type="project" value="InterPro"/>
</dbReference>
<keyword evidence="1" id="KW-0479">Metal-binding</keyword>
<feature type="region of interest" description="Disordered" evidence="6">
    <location>
        <begin position="56"/>
        <end position="81"/>
    </location>
</feature>
<dbReference type="GO" id="GO:0003677">
    <property type="term" value="F:DNA binding"/>
    <property type="evidence" value="ECO:0007669"/>
    <property type="project" value="UniProtKB-KW"/>
</dbReference>
<reference evidence="9" key="1">
    <citation type="submission" date="2016-02" db="EMBL/GenBank/DDBJ databases">
        <title>Comparative genomics of biotechnologically important yeasts.</title>
        <authorList>
            <consortium name="DOE Joint Genome Institute"/>
            <person name="Riley R."/>
            <person name="Haridas S."/>
            <person name="Wolfe K.H."/>
            <person name="Lopes M.R."/>
            <person name="Hittinger C.T."/>
            <person name="Goker M."/>
            <person name="Salamov A."/>
            <person name="Wisecaver J."/>
            <person name="Long T.M."/>
            <person name="Aerts A.L."/>
            <person name="Barry K."/>
            <person name="Choi C."/>
            <person name="Clum A."/>
            <person name="Coughlan A.Y."/>
            <person name="Deshpande S."/>
            <person name="Douglass A.P."/>
            <person name="Hanson S.J."/>
            <person name="Klenk H.-P."/>
            <person name="Labutti K."/>
            <person name="Lapidus A."/>
            <person name="Lindquist E."/>
            <person name="Lipzen A."/>
            <person name="Meier-Kolthoff J.P."/>
            <person name="Ohm R.A."/>
            <person name="Otillar R.P."/>
            <person name="Pangilinan J."/>
            <person name="Peng Y."/>
            <person name="Rokas A."/>
            <person name="Rosa C.A."/>
            <person name="Scheuner C."/>
            <person name="Sibirny A.A."/>
            <person name="Slot J.C."/>
            <person name="Stielow J.B."/>
            <person name="Sun H."/>
            <person name="Kurtzman C.P."/>
            <person name="Blackwell M."/>
            <person name="Jeffries T.W."/>
            <person name="Grigoriev I.V."/>
        </authorList>
    </citation>
    <scope>NUCLEOTIDE SEQUENCE [LARGE SCALE GENOMIC DNA]</scope>
    <source>
        <strain evidence="9">NRRL Y-17796</strain>
    </source>
</reference>
<accession>A0A1E4TB86</accession>
<dbReference type="CDD" id="cd12148">
    <property type="entry name" value="fungal_TF_MHR"/>
    <property type="match status" value="1"/>
</dbReference>
<feature type="compositionally biased region" description="Low complexity" evidence="6">
    <location>
        <begin position="647"/>
        <end position="658"/>
    </location>
</feature>
<dbReference type="PROSITE" id="PS00463">
    <property type="entry name" value="ZN2_CY6_FUNGAL_1"/>
    <property type="match status" value="1"/>
</dbReference>
<feature type="domain" description="Zn(2)-C6 fungal-type" evidence="7">
    <location>
        <begin position="20"/>
        <end position="49"/>
    </location>
</feature>
<proteinExistence type="predicted"/>
<evidence type="ECO:0000313" key="8">
    <source>
        <dbReference type="EMBL" id="ODV88908.1"/>
    </source>
</evidence>
<feature type="compositionally biased region" description="Polar residues" evidence="6">
    <location>
        <begin position="659"/>
        <end position="669"/>
    </location>
</feature>
<evidence type="ECO:0000256" key="1">
    <source>
        <dbReference type="ARBA" id="ARBA00022723"/>
    </source>
</evidence>
<evidence type="ECO:0000256" key="3">
    <source>
        <dbReference type="ARBA" id="ARBA00023125"/>
    </source>
</evidence>
<keyword evidence="3" id="KW-0238">DNA-binding</keyword>
<dbReference type="PROSITE" id="PS50048">
    <property type="entry name" value="ZN2_CY6_FUNGAL_2"/>
    <property type="match status" value="1"/>
</dbReference>
<evidence type="ECO:0000256" key="4">
    <source>
        <dbReference type="ARBA" id="ARBA00023163"/>
    </source>
</evidence>
<dbReference type="OrthoDB" id="3971593at2759"/>
<evidence type="ECO:0000256" key="6">
    <source>
        <dbReference type="SAM" id="MobiDB-lite"/>
    </source>
</evidence>
<keyword evidence="4" id="KW-0804">Transcription</keyword>
<evidence type="ECO:0000256" key="5">
    <source>
        <dbReference type="ARBA" id="ARBA00023242"/>
    </source>
</evidence>
<dbReference type="PANTHER" id="PTHR47424:SF3">
    <property type="entry name" value="REGULATORY PROTEIN GAL4"/>
    <property type="match status" value="1"/>
</dbReference>
<sequence>MQEDLELKPRNKRGKYVGKACFACKKRKIKCSGDPTCERCSKLSLECIYPTNRAHRSAQPKLKANSKPSRQTKRSKSNQDLPKHFDSVLFRKYANLHLGIDDRSYGDGNLSYAGPLSTLFPVDQYARQTGGANGHQDATVDNAHHKEFLKDSDAQDIRDLPDFDDFSAKDNVFDSSSDAESKEYQTIFGFTRAQAYEFIDVYDRDINSMYPFFERLQLFAVCCRVFDLYFTHEGLMTLNSDEITYYDLSMLRMILAIATTLCHKHLRTGYHLYHKTLEGFSGYFLGGTHLSCNHIYLLLLIHTYQFHSGMEDAAYRTTGLSSVIALEQGYHDAKTLQEKFSSSPVDTQRVKTLAWCLYILDRRMSLATGRPALLKESYITLPPPTMDTHWATERVGENFYRVQYISLMIEFTKVIDMVYKLVSSYNPSDTRPIPYESVHSIEKWLYDWAQSFPKSLTLDPDPSFPKDDIENSMKLPQILVLRRNSLLLVMYRIFLYSTATILANKSYVDKAVGLASSSIHLMQSINANPENAHSKVHYSYFLVSTICILFSAIVYAPHLYAAKCTADLNIGMQVVKSMSSTSLLGTRLAKLTKQMRECLNRAMSSLPQSSAANDKPGPSDVSSPWKNMSVTSDSNEHNRNELGTAYSTGSTFFSDDTSPVTTSTNDEYQDGSSIINAMSFDISEQLNELYTMMTSNSQFPSMVDVPMPLEENSNTPQQDTPPPNQVHQIPVDHSSQQDVPLGMPQPRHNNGQFGTRPYTTQPQPLIAVGGMEDELYSVMDELFRF</sequence>
<dbReference type="GO" id="GO:0000981">
    <property type="term" value="F:DNA-binding transcription factor activity, RNA polymerase II-specific"/>
    <property type="evidence" value="ECO:0007669"/>
    <property type="project" value="InterPro"/>
</dbReference>
<dbReference type="InterPro" id="IPR001138">
    <property type="entry name" value="Zn2Cys6_DnaBD"/>
</dbReference>
<name>A0A1E4TB86_9ASCO</name>
<dbReference type="EMBL" id="KV453843">
    <property type="protein sequence ID" value="ODV88908.1"/>
    <property type="molecule type" value="Genomic_DNA"/>
</dbReference>